<evidence type="ECO:0000313" key="2">
    <source>
        <dbReference type="EMBL" id="KAF7273089.1"/>
    </source>
</evidence>
<gene>
    <name evidence="2" type="ORF">GWI33_014170</name>
</gene>
<accession>A0A834MCM2</accession>
<keyword evidence="3" id="KW-1185">Reference proteome</keyword>
<protein>
    <submittedName>
        <fullName evidence="2">Uncharacterized protein</fullName>
    </submittedName>
</protein>
<dbReference type="Proteomes" id="UP000625711">
    <property type="component" value="Unassembled WGS sequence"/>
</dbReference>
<dbReference type="AlphaFoldDB" id="A0A834MCM2"/>
<feature type="transmembrane region" description="Helical" evidence="1">
    <location>
        <begin position="117"/>
        <end position="134"/>
    </location>
</feature>
<reference evidence="2" key="1">
    <citation type="submission" date="2020-08" db="EMBL/GenBank/DDBJ databases">
        <title>Genome sequencing and assembly of the red palm weevil Rhynchophorus ferrugineus.</title>
        <authorList>
            <person name="Dias G.B."/>
            <person name="Bergman C.M."/>
            <person name="Manee M."/>
        </authorList>
    </citation>
    <scope>NUCLEOTIDE SEQUENCE</scope>
    <source>
        <strain evidence="2">AA-2017</strain>
        <tissue evidence="2">Whole larva</tissue>
    </source>
</reference>
<dbReference type="EMBL" id="JAACXV010013569">
    <property type="protein sequence ID" value="KAF7273089.1"/>
    <property type="molecule type" value="Genomic_DNA"/>
</dbReference>
<organism evidence="2 3">
    <name type="scientific">Rhynchophorus ferrugineus</name>
    <name type="common">Red palm weevil</name>
    <name type="synonym">Curculio ferrugineus</name>
    <dbReference type="NCBI Taxonomy" id="354439"/>
    <lineage>
        <taxon>Eukaryota</taxon>
        <taxon>Metazoa</taxon>
        <taxon>Ecdysozoa</taxon>
        <taxon>Arthropoda</taxon>
        <taxon>Hexapoda</taxon>
        <taxon>Insecta</taxon>
        <taxon>Pterygota</taxon>
        <taxon>Neoptera</taxon>
        <taxon>Endopterygota</taxon>
        <taxon>Coleoptera</taxon>
        <taxon>Polyphaga</taxon>
        <taxon>Cucujiformia</taxon>
        <taxon>Curculionidae</taxon>
        <taxon>Dryophthorinae</taxon>
        <taxon>Rhynchophorus</taxon>
    </lineage>
</organism>
<proteinExistence type="predicted"/>
<keyword evidence="1" id="KW-0472">Membrane</keyword>
<evidence type="ECO:0000256" key="1">
    <source>
        <dbReference type="SAM" id="Phobius"/>
    </source>
</evidence>
<keyword evidence="1" id="KW-1133">Transmembrane helix</keyword>
<evidence type="ECO:0000313" key="3">
    <source>
        <dbReference type="Proteomes" id="UP000625711"/>
    </source>
</evidence>
<comment type="caution">
    <text evidence="2">The sequence shown here is derived from an EMBL/GenBank/DDBJ whole genome shotgun (WGS) entry which is preliminary data.</text>
</comment>
<name>A0A834MCM2_RHYFE</name>
<keyword evidence="1" id="KW-0812">Transmembrane</keyword>
<sequence length="136" mass="15265">MSCSCKYARSLFANRKITKLAPITHHKRFNRILAAPGHRISVGRLRPRTVTSLIGAAENFNRDDSLPRQGNESITGPDLIRARSLGLEMLRAPSCNYPVVLRDFVDGNLHKYDRGRCLIETLGHVFIFVGFALFSP</sequence>